<feature type="transmembrane region" description="Helical" evidence="1">
    <location>
        <begin position="7"/>
        <end position="29"/>
    </location>
</feature>
<feature type="transmembrane region" description="Helical" evidence="1">
    <location>
        <begin position="132"/>
        <end position="150"/>
    </location>
</feature>
<feature type="transmembrane region" description="Helical" evidence="1">
    <location>
        <begin position="162"/>
        <end position="182"/>
    </location>
</feature>
<feature type="transmembrane region" description="Helical" evidence="1">
    <location>
        <begin position="49"/>
        <end position="70"/>
    </location>
</feature>
<sequence length="215" mass="23583">MRKSVQWAGYLGLLGAVLVGAGEFILQYSPGADYAHGYDYFAHVSQARLSFGHFLSVLAAPLYVVGYWYLSQRLDPKNTWVGRSFFVIGAYAFIVGAAWMGQRVFLALTVQEMSTGADLQNLLDAFSALNEPFVNVLRVAMAVLALIWIYQILKGRSSYPKWMAIFSPAAVLAAIIVLYVFVPGLGGLLVPNAMNVAHIVVFALSLWVARPQSID</sequence>
<comment type="caution">
    <text evidence="2">The sequence shown here is derived from an EMBL/GenBank/DDBJ whole genome shotgun (WGS) entry which is preliminary data.</text>
</comment>
<reference evidence="2" key="1">
    <citation type="journal article" date="2020" name="mSystems">
        <title>Genome- and Community-Level Interaction Insights into Carbon Utilization and Element Cycling Functions of Hydrothermarchaeota in Hydrothermal Sediment.</title>
        <authorList>
            <person name="Zhou Z."/>
            <person name="Liu Y."/>
            <person name="Xu W."/>
            <person name="Pan J."/>
            <person name="Luo Z.H."/>
            <person name="Li M."/>
        </authorList>
    </citation>
    <scope>NUCLEOTIDE SEQUENCE [LARGE SCALE GENOMIC DNA]</scope>
    <source>
        <strain evidence="2">HyVt-489</strain>
    </source>
</reference>
<dbReference type="AlphaFoldDB" id="A0A7C3G009"/>
<feature type="transmembrane region" description="Helical" evidence="1">
    <location>
        <begin position="188"/>
        <end position="209"/>
    </location>
</feature>
<gene>
    <name evidence="2" type="ORF">ENJ46_06150</name>
</gene>
<feature type="transmembrane region" description="Helical" evidence="1">
    <location>
        <begin position="82"/>
        <end position="100"/>
    </location>
</feature>
<keyword evidence="1" id="KW-1133">Transmembrane helix</keyword>
<evidence type="ECO:0000256" key="1">
    <source>
        <dbReference type="SAM" id="Phobius"/>
    </source>
</evidence>
<organism evidence="2">
    <name type="scientific">Hellea balneolensis</name>
    <dbReference type="NCBI Taxonomy" id="287478"/>
    <lineage>
        <taxon>Bacteria</taxon>
        <taxon>Pseudomonadati</taxon>
        <taxon>Pseudomonadota</taxon>
        <taxon>Alphaproteobacteria</taxon>
        <taxon>Maricaulales</taxon>
        <taxon>Robiginitomaculaceae</taxon>
        <taxon>Hellea</taxon>
    </lineage>
</organism>
<protein>
    <recommendedName>
        <fullName evidence="3">DUF998 domain-containing protein</fullName>
    </recommendedName>
</protein>
<accession>A0A7C3G009</accession>
<dbReference type="Pfam" id="PF20599">
    <property type="entry name" value="DUF6796"/>
    <property type="match status" value="1"/>
</dbReference>
<dbReference type="EMBL" id="DRMN01000397">
    <property type="protein sequence ID" value="HFB55490.1"/>
    <property type="molecule type" value="Genomic_DNA"/>
</dbReference>
<keyword evidence="1" id="KW-0472">Membrane</keyword>
<name>A0A7C3G009_9PROT</name>
<dbReference type="InterPro" id="IPR046475">
    <property type="entry name" value="DUF6796"/>
</dbReference>
<dbReference type="Proteomes" id="UP000886042">
    <property type="component" value="Unassembled WGS sequence"/>
</dbReference>
<keyword evidence="1" id="KW-0812">Transmembrane</keyword>
<evidence type="ECO:0008006" key="3">
    <source>
        <dbReference type="Google" id="ProtNLM"/>
    </source>
</evidence>
<evidence type="ECO:0000313" key="2">
    <source>
        <dbReference type="EMBL" id="HFB55490.1"/>
    </source>
</evidence>
<proteinExistence type="predicted"/>